<dbReference type="Proteomes" id="UP000070282">
    <property type="component" value="Unassembled WGS sequence"/>
</dbReference>
<dbReference type="SMART" id="SM00260">
    <property type="entry name" value="CheW"/>
    <property type="match status" value="1"/>
</dbReference>
<dbReference type="InterPro" id="IPR036061">
    <property type="entry name" value="CheW-like_dom_sf"/>
</dbReference>
<dbReference type="InterPro" id="IPR014506">
    <property type="entry name" value="UCP020479_CheW"/>
</dbReference>
<dbReference type="GO" id="GO:0006935">
    <property type="term" value="P:chemotaxis"/>
    <property type="evidence" value="ECO:0007669"/>
    <property type="project" value="InterPro"/>
</dbReference>
<evidence type="ECO:0000259" key="2">
    <source>
        <dbReference type="PROSITE" id="PS50851"/>
    </source>
</evidence>
<protein>
    <submittedName>
        <fullName evidence="3">CheW domain protein</fullName>
    </submittedName>
</protein>
<gene>
    <name evidence="3" type="ORF">J122_1752</name>
</gene>
<feature type="domain" description="CheW-like" evidence="2">
    <location>
        <begin position="120"/>
        <end position="257"/>
    </location>
</feature>
<reference evidence="4" key="1">
    <citation type="submission" date="2015-12" db="EMBL/GenBank/DDBJ databases">
        <authorList>
            <person name="Lima A."/>
            <person name="Farahani Zayas N."/>
            <person name="Castro Da Silva M.A."/>
            <person name="Cabral A."/>
            <person name="Pessatti M.L."/>
        </authorList>
    </citation>
    <scope>NUCLEOTIDE SEQUENCE [LARGE SCALE GENOMIC DNA]</scope>
    <source>
        <strain evidence="4">LAMA 842</strain>
    </source>
</reference>
<dbReference type="RefSeq" id="WP_061331823.1">
    <property type="nucleotide sequence ID" value="NZ_LOCO01000007.1"/>
</dbReference>
<feature type="region of interest" description="Disordered" evidence="1">
    <location>
        <begin position="27"/>
        <end position="52"/>
    </location>
</feature>
<evidence type="ECO:0000313" key="3">
    <source>
        <dbReference type="EMBL" id="KXO10243.1"/>
    </source>
</evidence>
<dbReference type="Gene3D" id="2.30.30.40">
    <property type="entry name" value="SH3 Domains"/>
    <property type="match status" value="1"/>
</dbReference>
<name>A0A137SCR5_9GAMM</name>
<dbReference type="SUPFAM" id="SSF50341">
    <property type="entry name" value="CheW-like"/>
    <property type="match status" value="1"/>
</dbReference>
<dbReference type="AlphaFoldDB" id="A0A137SCR5"/>
<organism evidence="3 4">
    <name type="scientific">Marinobacter excellens LAMA 842</name>
    <dbReference type="NCBI Taxonomy" id="1306954"/>
    <lineage>
        <taxon>Bacteria</taxon>
        <taxon>Pseudomonadati</taxon>
        <taxon>Pseudomonadota</taxon>
        <taxon>Gammaproteobacteria</taxon>
        <taxon>Pseudomonadales</taxon>
        <taxon>Marinobacteraceae</taxon>
        <taxon>Marinobacter</taxon>
    </lineage>
</organism>
<comment type="caution">
    <text evidence="3">The sequence shown here is derived from an EMBL/GenBank/DDBJ whole genome shotgun (WGS) entry which is preliminary data.</text>
</comment>
<dbReference type="Gene3D" id="2.40.50.180">
    <property type="entry name" value="CheA-289, Domain 4"/>
    <property type="match status" value="1"/>
</dbReference>
<dbReference type="InterPro" id="IPR002545">
    <property type="entry name" value="CheW-lke_dom"/>
</dbReference>
<proteinExistence type="predicted"/>
<dbReference type="PROSITE" id="PS50851">
    <property type="entry name" value="CHEW"/>
    <property type="match status" value="1"/>
</dbReference>
<evidence type="ECO:0000256" key="1">
    <source>
        <dbReference type="SAM" id="MobiDB-lite"/>
    </source>
</evidence>
<sequence length="267" mass="29740">MADKKMAQLATPDAAIASYLDELLHTATSSAQVQEPEKVQPAPEPKTETRARVREKAAEIVKREPAPVIEKAPPAPPVSAEVVLPQVQEVRQLEVAVATTPEPVPASTEPPTRPEWSHGPFECLIFTVAGLQLAVPLVLLGAIHRIEEEIRPIPGSPRWYMGIRPDRDHNLRVVDTAEWIMAGRVPAGARDNYRFVIRLDDSDWGLACDDVAQSFTLKPDEVRWRTARSKRPWLAGTVIDHMCALIDVRTMAHLLVRAEREHHLDLS</sequence>
<dbReference type="EMBL" id="LOCO01000007">
    <property type="protein sequence ID" value="KXO10243.1"/>
    <property type="molecule type" value="Genomic_DNA"/>
</dbReference>
<evidence type="ECO:0000313" key="4">
    <source>
        <dbReference type="Proteomes" id="UP000070282"/>
    </source>
</evidence>
<dbReference type="PATRIC" id="fig|1306954.6.peg.3729"/>
<accession>A0A137SCR5</accession>
<dbReference type="Pfam" id="PF01584">
    <property type="entry name" value="CheW"/>
    <property type="match status" value="1"/>
</dbReference>
<keyword evidence="4" id="KW-1185">Reference proteome</keyword>
<dbReference type="PIRSF" id="PIRSF020479">
    <property type="entry name" value="UCP020479_CheW"/>
    <property type="match status" value="1"/>
</dbReference>
<dbReference type="GO" id="GO:0007165">
    <property type="term" value="P:signal transduction"/>
    <property type="evidence" value="ECO:0007669"/>
    <property type="project" value="InterPro"/>
</dbReference>